<dbReference type="Gene3D" id="3.40.20.10">
    <property type="entry name" value="Severin"/>
    <property type="match status" value="1"/>
</dbReference>
<dbReference type="OMA" id="CPANDYY"/>
<dbReference type="InterPro" id="IPR036180">
    <property type="entry name" value="Gelsolin-like_dom_sf"/>
</dbReference>
<feature type="domain" description="Sec23/Sec24 trunk" evidence="3">
    <location>
        <begin position="248"/>
        <end position="472"/>
    </location>
</feature>
<evidence type="ECO:0000259" key="3">
    <source>
        <dbReference type="Pfam" id="PF04811"/>
    </source>
</evidence>
<dbReference type="CDD" id="cd17039">
    <property type="entry name" value="Ubl_ubiquitin_like"/>
    <property type="match status" value="1"/>
</dbReference>
<dbReference type="eggNOG" id="KOG1985">
    <property type="taxonomic scope" value="Eukaryota"/>
</dbReference>
<evidence type="ECO:0000259" key="2">
    <source>
        <dbReference type="Pfam" id="PF04810"/>
    </source>
</evidence>
<dbReference type="InterPro" id="IPR029006">
    <property type="entry name" value="ADF-H/Gelsolin-like_dom_sf"/>
</dbReference>
<keyword evidence="6" id="KW-1185">Reference proteome</keyword>
<dbReference type="InterPro" id="IPR029071">
    <property type="entry name" value="Ubiquitin-like_domsf"/>
</dbReference>
<organism evidence="5 6">
    <name type="scientific">Trichomonas vaginalis (strain ATCC PRA-98 / G3)</name>
    <dbReference type="NCBI Taxonomy" id="412133"/>
    <lineage>
        <taxon>Eukaryota</taxon>
        <taxon>Metamonada</taxon>
        <taxon>Parabasalia</taxon>
        <taxon>Trichomonadida</taxon>
        <taxon>Trichomonadidae</taxon>
        <taxon>Trichomonas</taxon>
    </lineage>
</organism>
<dbReference type="GO" id="GO:0006886">
    <property type="term" value="P:intracellular protein transport"/>
    <property type="evidence" value="ECO:0007669"/>
    <property type="project" value="InterPro"/>
</dbReference>
<feature type="domain" description="Sec23/Sec24 beta-sandwich" evidence="4">
    <location>
        <begin position="480"/>
        <end position="564"/>
    </location>
</feature>
<dbReference type="GO" id="GO:0090110">
    <property type="term" value="P:COPII-coated vesicle cargo loading"/>
    <property type="evidence" value="ECO:0000318"/>
    <property type="project" value="GO_Central"/>
</dbReference>
<evidence type="ECO:0000256" key="1">
    <source>
        <dbReference type="ARBA" id="ARBA00008334"/>
    </source>
</evidence>
<dbReference type="SUPFAM" id="SSF54236">
    <property type="entry name" value="Ubiquitin-like"/>
    <property type="match status" value="1"/>
</dbReference>
<accession>A2FMC3</accession>
<dbReference type="InterPro" id="IPR050550">
    <property type="entry name" value="SEC23_SEC24_subfamily"/>
</dbReference>
<dbReference type="GO" id="GO:0070971">
    <property type="term" value="C:endoplasmic reticulum exit site"/>
    <property type="evidence" value="ECO:0000318"/>
    <property type="project" value="GO_Central"/>
</dbReference>
<dbReference type="AlphaFoldDB" id="A2FMC3"/>
<dbReference type="Pfam" id="PF04810">
    <property type="entry name" value="zf-Sec23_Sec24"/>
    <property type="match status" value="1"/>
</dbReference>
<dbReference type="GO" id="GO:0000149">
    <property type="term" value="F:SNARE binding"/>
    <property type="evidence" value="ECO:0000318"/>
    <property type="project" value="GO_Central"/>
</dbReference>
<dbReference type="SUPFAM" id="SSF82754">
    <property type="entry name" value="C-terminal, gelsolin-like domain of Sec23/24"/>
    <property type="match status" value="1"/>
</dbReference>
<dbReference type="InParanoid" id="A2FMC3"/>
<dbReference type="InterPro" id="IPR036174">
    <property type="entry name" value="Znf_Sec23_Sec24_sf"/>
</dbReference>
<name>A2FMC3_TRIV3</name>
<dbReference type="InterPro" id="IPR006895">
    <property type="entry name" value="Znf_Sec23_Sec24"/>
</dbReference>
<reference evidence="5" key="1">
    <citation type="submission" date="2006-10" db="EMBL/GenBank/DDBJ databases">
        <authorList>
            <person name="Amadeo P."/>
            <person name="Zhao Q."/>
            <person name="Wortman J."/>
            <person name="Fraser-Liggett C."/>
            <person name="Carlton J."/>
        </authorList>
    </citation>
    <scope>NUCLEOTIDE SEQUENCE</scope>
    <source>
        <strain evidence="5">G3</strain>
    </source>
</reference>
<dbReference type="Gene3D" id="3.40.50.410">
    <property type="entry name" value="von Willebrand factor, type A domain"/>
    <property type="match status" value="1"/>
</dbReference>
<dbReference type="SUPFAM" id="SSF53300">
    <property type="entry name" value="vWA-like"/>
    <property type="match status" value="1"/>
</dbReference>
<dbReference type="EMBL" id="DS113884">
    <property type="protein sequence ID" value="EAX93940.1"/>
    <property type="molecule type" value="Genomic_DNA"/>
</dbReference>
<sequence>MKINVHNVLTGKSVVIDCEPSETVGSLINRAKESFGYLSNQVVYFHGQVQLNLDFPISAYNIPDGGIVTINRNKNMNYAAAAPTPNITPITPPNQTYLTNNVVNVTSWVDPNQSHNYQIPWLNEKLLNPPSPSTSYFRFTTTTFPKMQSMIEDLKLPLGIAIRPADVSNQPIFDYQNIPLPRCKNCNCMLCPQVTFTPDNQKWICLACKTPNIIDNSIINIFEAPELKSQVYDVLVPPFTISKRDGGPAFAFVLDMSSLTANAGFTEQFICSLKASLDSMPQNAIIYLITVGKNLTFFDLRNREEIIMPDLTETNINVPSQPTLSEIREDLDQILDMLLYRLHFDTPSTGHCLGNGLQLATNALRKTGGIIIAVFVGVPVIGPYFLKDRHSAGPNEEVTLLKLPTDQTGIFWRNLAQIIRTNGISLHAFNAGPQFADLATDAVTTGLMSGTVHHYHTFDDSSREKLHTDLFTVLTKDYLWNAETEVKLTRGAFISRQLGNCTTKSGDNTGTYFGALMPDDSVVLELDYEERLQINELFIQVQLSFTDLQKVTHIRVFSFSVPVTTDLNIVRQNIDEISLMSIIIRRAAMMILGKGRQDCVNYIQSNMKELIKSKAAIVSIPYLLHSLLFSDLTRERHPDGIDGRLAIIIRIRSIDIISATLYLYPRLFALQEDGSYNVLPLKGSSFAYGTVFVLHMIDRIVVWVSLAAKPEFLMDLFDVDELTKISNEIPVKENPPNKALLEIIENSRVLSRCYLPVSVIPQGSSDEAIIGQSLFDDDSGNRQSFEEFSKSY</sequence>
<evidence type="ECO:0000313" key="6">
    <source>
        <dbReference type="Proteomes" id="UP000001542"/>
    </source>
</evidence>
<dbReference type="Proteomes" id="UP000001542">
    <property type="component" value="Unassembled WGS sequence"/>
</dbReference>
<dbReference type="Gene3D" id="2.60.40.1670">
    <property type="entry name" value="beta-sandwich domain of Sec23/24"/>
    <property type="match status" value="1"/>
</dbReference>
<proteinExistence type="inferred from homology"/>
<reference evidence="5" key="2">
    <citation type="journal article" date="2007" name="Science">
        <title>Draft genome sequence of the sexually transmitted pathogen Trichomonas vaginalis.</title>
        <authorList>
            <person name="Carlton J.M."/>
            <person name="Hirt R.P."/>
            <person name="Silva J.C."/>
            <person name="Delcher A.L."/>
            <person name="Schatz M."/>
            <person name="Zhao Q."/>
            <person name="Wortman J.R."/>
            <person name="Bidwell S.L."/>
            <person name="Alsmark U.C.M."/>
            <person name="Besteiro S."/>
            <person name="Sicheritz-Ponten T."/>
            <person name="Noel C.J."/>
            <person name="Dacks J.B."/>
            <person name="Foster P.G."/>
            <person name="Simillion C."/>
            <person name="Van de Peer Y."/>
            <person name="Miranda-Saavedra D."/>
            <person name="Barton G.J."/>
            <person name="Westrop G.D."/>
            <person name="Mueller S."/>
            <person name="Dessi D."/>
            <person name="Fiori P.L."/>
            <person name="Ren Q."/>
            <person name="Paulsen I."/>
            <person name="Zhang H."/>
            <person name="Bastida-Corcuera F.D."/>
            <person name="Simoes-Barbosa A."/>
            <person name="Brown M.T."/>
            <person name="Hayes R.D."/>
            <person name="Mukherjee M."/>
            <person name="Okumura C.Y."/>
            <person name="Schneider R."/>
            <person name="Smith A.J."/>
            <person name="Vanacova S."/>
            <person name="Villalvazo M."/>
            <person name="Haas B.J."/>
            <person name="Pertea M."/>
            <person name="Feldblyum T.V."/>
            <person name="Utterback T.R."/>
            <person name="Shu C.L."/>
            <person name="Osoegawa K."/>
            <person name="de Jong P.J."/>
            <person name="Hrdy I."/>
            <person name="Horvathova L."/>
            <person name="Zubacova Z."/>
            <person name="Dolezal P."/>
            <person name="Malik S.B."/>
            <person name="Logsdon J.M. Jr."/>
            <person name="Henze K."/>
            <person name="Gupta A."/>
            <person name="Wang C.C."/>
            <person name="Dunne R.L."/>
            <person name="Upcroft J.A."/>
            <person name="Upcroft P."/>
            <person name="White O."/>
            <person name="Salzberg S.L."/>
            <person name="Tang P."/>
            <person name="Chiu C.-H."/>
            <person name="Lee Y.-S."/>
            <person name="Embley T.M."/>
            <person name="Coombs G.H."/>
            <person name="Mottram J.C."/>
            <person name="Tachezy J."/>
            <person name="Fraser-Liggett C.M."/>
            <person name="Johnson P.J."/>
        </authorList>
    </citation>
    <scope>NUCLEOTIDE SEQUENCE [LARGE SCALE GENOMIC DNA]</scope>
    <source>
        <strain evidence="5">G3</strain>
    </source>
</reference>
<dbReference type="GO" id="GO:0030127">
    <property type="term" value="C:COPII vesicle coat"/>
    <property type="evidence" value="ECO:0000318"/>
    <property type="project" value="GO_Central"/>
</dbReference>
<protein>
    <submittedName>
        <fullName evidence="5">Sec23/Sec24 trunk domain containing protein</fullName>
    </submittedName>
</protein>
<gene>
    <name evidence="5" type="ORF">TVAG_307190</name>
</gene>
<dbReference type="GO" id="GO:0008270">
    <property type="term" value="F:zinc ion binding"/>
    <property type="evidence" value="ECO:0000318"/>
    <property type="project" value="GO_Central"/>
</dbReference>
<dbReference type="STRING" id="5722.A2FMC3"/>
<dbReference type="RefSeq" id="XP_001306870.1">
    <property type="nucleotide sequence ID" value="XM_001306869.1"/>
</dbReference>
<dbReference type="VEuPathDB" id="TrichDB:TVAG_307190"/>
<comment type="similarity">
    <text evidence="1">Belongs to the SEC23/SEC24 family. SEC24 subfamily.</text>
</comment>
<dbReference type="OrthoDB" id="49016at2759"/>
<dbReference type="FunCoup" id="A2FMC3">
    <property type="interactions" value="933"/>
</dbReference>
<dbReference type="SUPFAM" id="SSF82919">
    <property type="entry name" value="Zn-finger domain of Sec23/24"/>
    <property type="match status" value="1"/>
</dbReference>
<evidence type="ECO:0000313" key="5">
    <source>
        <dbReference type="EMBL" id="EAX93940.1"/>
    </source>
</evidence>
<dbReference type="InterPro" id="IPR012990">
    <property type="entry name" value="Beta-sandwich_Sec23_24"/>
</dbReference>
<dbReference type="Pfam" id="PF08033">
    <property type="entry name" value="Sec23_BS"/>
    <property type="match status" value="1"/>
</dbReference>
<evidence type="ECO:0000259" key="4">
    <source>
        <dbReference type="Pfam" id="PF08033"/>
    </source>
</evidence>
<dbReference type="Pfam" id="PF04811">
    <property type="entry name" value="Sec23_trunk"/>
    <property type="match status" value="1"/>
</dbReference>
<dbReference type="SMR" id="A2FMC3"/>
<dbReference type="Gene3D" id="2.30.30.380">
    <property type="entry name" value="Zn-finger domain of Sec23/24"/>
    <property type="match status" value="1"/>
</dbReference>
<dbReference type="InterPro" id="IPR006896">
    <property type="entry name" value="Sec23/24_trunk_dom"/>
</dbReference>
<dbReference type="PANTHER" id="PTHR13803:SF4">
    <property type="entry name" value="SECRETORY 24CD, ISOFORM C"/>
    <property type="match status" value="1"/>
</dbReference>
<dbReference type="InterPro" id="IPR036465">
    <property type="entry name" value="vWFA_dom_sf"/>
</dbReference>
<feature type="domain" description="Zinc finger Sec23/Sec24-type" evidence="2">
    <location>
        <begin position="181"/>
        <end position="213"/>
    </location>
</feature>
<dbReference type="VEuPathDB" id="TrichDB:TVAGG3_0177860"/>
<dbReference type="Gene3D" id="1.20.120.730">
    <property type="entry name" value="Sec23/Sec24 helical domain"/>
    <property type="match status" value="1"/>
</dbReference>
<dbReference type="SUPFAM" id="SSF81995">
    <property type="entry name" value="beta-sandwich domain of Sec23/24"/>
    <property type="match status" value="1"/>
</dbReference>
<dbReference type="Gene3D" id="3.10.20.90">
    <property type="entry name" value="Phosphatidylinositol 3-kinase Catalytic Subunit, Chain A, domain 1"/>
    <property type="match status" value="1"/>
</dbReference>
<dbReference type="PANTHER" id="PTHR13803">
    <property type="entry name" value="SEC24-RELATED PROTEIN"/>
    <property type="match status" value="1"/>
</dbReference>
<dbReference type="KEGG" id="tva:4751676"/>